<proteinExistence type="predicted"/>
<dbReference type="AlphaFoldDB" id="A0A6C2YIR1"/>
<evidence type="ECO:0000313" key="2">
    <source>
        <dbReference type="Proteomes" id="UP000464378"/>
    </source>
</evidence>
<accession>A0A6C2YIR1</accession>
<reference evidence="1" key="1">
    <citation type="submission" date="2019-04" db="EMBL/GenBank/DDBJ databases">
        <authorList>
            <consortium name="Science for Life Laboratories"/>
        </authorList>
    </citation>
    <scope>NUCLEOTIDE SEQUENCE</scope>
    <source>
        <strain evidence="1">MBLW1</strain>
    </source>
</reference>
<dbReference type="EMBL" id="LR586016">
    <property type="protein sequence ID" value="VIP01171.1"/>
    <property type="molecule type" value="Genomic_DNA"/>
</dbReference>
<dbReference type="EMBL" id="LR593887">
    <property type="protein sequence ID" value="VTR97768.1"/>
    <property type="molecule type" value="Genomic_DNA"/>
</dbReference>
<protein>
    <submittedName>
        <fullName evidence="1">Uncharacterized protein</fullName>
    </submittedName>
</protein>
<dbReference type="RefSeq" id="WP_162656408.1">
    <property type="nucleotide sequence ID" value="NZ_LR593887.1"/>
</dbReference>
<organism evidence="1">
    <name type="scientific">Tuwongella immobilis</name>
    <dbReference type="NCBI Taxonomy" id="692036"/>
    <lineage>
        <taxon>Bacteria</taxon>
        <taxon>Pseudomonadati</taxon>
        <taxon>Planctomycetota</taxon>
        <taxon>Planctomycetia</taxon>
        <taxon>Gemmatales</taxon>
        <taxon>Gemmataceae</taxon>
        <taxon>Tuwongella</taxon>
    </lineage>
</organism>
<sequence length="305" mass="35117">MECRLIARNWTRPTLTDNEFEVEIAEKCSRWVPLETLERLELLEDDTPEPKLPKRPKNLSKSLFEQFEKLTQSNLFQFLTADGREERVKQVGSLEEFECYQLYQANLEQVQQVRSVVPGKIPRFKFKRKKGWLITPEECILIVERLFEDLETNPPEIRTPDGGVLSPNMVLDGMVEEPILNPTVKQCLSAIDMLIGDDDEPGMILLIDETVLNSMVIVTPFSETEFEVEFLMGNPPQQFRGEVDRPTMEAIVTAFVHRQPGILEMTDWDDISEEMFAEEQTMFALAKGFVAFNDFAAAYGGYRIH</sequence>
<keyword evidence="2" id="KW-1185">Reference proteome</keyword>
<dbReference type="Proteomes" id="UP000464378">
    <property type="component" value="Chromosome"/>
</dbReference>
<gene>
    <name evidence="1" type="ORF">GMBLW1_27890</name>
</gene>
<evidence type="ECO:0000313" key="1">
    <source>
        <dbReference type="EMBL" id="VIP01171.1"/>
    </source>
</evidence>
<dbReference type="KEGG" id="tim:GMBLW1_27890"/>
<dbReference type="InParanoid" id="A0A6C2YIR1"/>
<name>A0A6C2YIR1_9BACT</name>